<dbReference type="EMBL" id="LECW02000045">
    <property type="protein sequence ID" value="KRT90163.1"/>
    <property type="molecule type" value="Genomic_DNA"/>
</dbReference>
<gene>
    <name evidence="1" type="ORF">AB447_206165</name>
</gene>
<dbReference type="Proteomes" id="UP000036168">
    <property type="component" value="Unassembled WGS sequence"/>
</dbReference>
<evidence type="ECO:0000313" key="2">
    <source>
        <dbReference type="Proteomes" id="UP000036168"/>
    </source>
</evidence>
<dbReference type="AlphaFoldDB" id="A0A0T6BJX4"/>
<dbReference type="RefSeq" id="WP_048352753.1">
    <property type="nucleotide sequence ID" value="NZ_JBCMNT010000005.1"/>
</dbReference>
<accession>A0A0T6BJX4</accession>
<reference evidence="1 2" key="1">
    <citation type="journal article" date="2015" name="Int. J. Syst. Evol. Microbiol.">
        <title>Bacillus glycinifermentans sp. nov., isolated from fermented soybean paste.</title>
        <authorList>
            <person name="Kim S.J."/>
            <person name="Dunlap C.A."/>
            <person name="Kwon S.W."/>
            <person name="Rooney A.P."/>
        </authorList>
    </citation>
    <scope>NUCLEOTIDE SEQUENCE [LARGE SCALE GENOMIC DNA]</scope>
    <source>
        <strain evidence="1 2">GO-13</strain>
    </source>
</reference>
<organism evidence="1 2">
    <name type="scientific">Bacillus glycinifermentans</name>
    <dbReference type="NCBI Taxonomy" id="1664069"/>
    <lineage>
        <taxon>Bacteria</taxon>
        <taxon>Bacillati</taxon>
        <taxon>Bacillota</taxon>
        <taxon>Bacilli</taxon>
        <taxon>Bacillales</taxon>
        <taxon>Bacillaceae</taxon>
        <taxon>Bacillus</taxon>
    </lineage>
</organism>
<evidence type="ECO:0000313" key="1">
    <source>
        <dbReference type="EMBL" id="KRT90163.1"/>
    </source>
</evidence>
<sequence length="144" mass="16937">MAFQVNQAISFYHFPAFSACIVKIFSRRRKASPHPKRFGFLFYKADFREEKMSFSSKNYTFLSAFENNVLFFHFNKRIGSIFGLSAFQLLLEISKKPSLPSSRFILLNVLPRLGSRTLFPVFPPLFPSLFFEYSKHNRLLLRTF</sequence>
<comment type="caution">
    <text evidence="1">The sequence shown here is derived from an EMBL/GenBank/DDBJ whole genome shotgun (WGS) entry which is preliminary data.</text>
</comment>
<name>A0A0T6BJX4_9BACI</name>
<protein>
    <submittedName>
        <fullName evidence="1">Uncharacterized protein</fullName>
    </submittedName>
</protein>
<proteinExistence type="predicted"/>